<evidence type="ECO:0008006" key="3">
    <source>
        <dbReference type="Google" id="ProtNLM"/>
    </source>
</evidence>
<evidence type="ECO:0000313" key="2">
    <source>
        <dbReference type="Proteomes" id="UP000252458"/>
    </source>
</evidence>
<organism evidence="1 2">
    <name type="scientific">Burkholderia reimsis</name>
    <dbReference type="NCBI Taxonomy" id="2234132"/>
    <lineage>
        <taxon>Bacteria</taxon>
        <taxon>Pseudomonadati</taxon>
        <taxon>Pseudomonadota</taxon>
        <taxon>Betaproteobacteria</taxon>
        <taxon>Burkholderiales</taxon>
        <taxon>Burkholderiaceae</taxon>
        <taxon>Burkholderia</taxon>
    </lineage>
</organism>
<sequence>MSTILYWNIQDFAINKIQDQGKKRNQYGKRRKLDTHSALRFNYIADHVEDLQPQIFVVVEVEAPQLAARGELVHDFSGGGSGLLVLLQSLRNIGPYDLVPPIKTGNHESVGIFFRRDQLVFTGPNFWAGGNGPSPNATTFATSADYPLNWRTMAATAIPAGAWNHGGGATQNRCAARVEFALAAPPGGNVNFGTLRAPMQATFWDIANNRNVNLFIVHSPPSPAAAATFLNNLATIPAITGAAAADEIRLVLGDFNLNLLTPAGAYTNCYGRLCAPPVADPFTVGLLPNPIGPAPVPGMVAQYRAYFATHILPIKSTKDREYGNVIRPGASFWSTSVRNSNYPGFDYTSVSYDRAGNIVSPSDSLDNILYKTGAAAAVVNPPQMTIINGVVGSVYRAVGGNPGAANVGHQAFTTQLETVWNLVYTPPPPAPPTNIPPDVAVRATTANILGIRNGFIRNLDNYPTVRGTSDHLPLFFSF</sequence>
<name>A0A365R2K7_9BURK</name>
<accession>A0A365R2K7</accession>
<dbReference type="AlphaFoldDB" id="A0A365R2K7"/>
<dbReference type="InterPro" id="IPR036691">
    <property type="entry name" value="Endo/exonu/phosph_ase_sf"/>
</dbReference>
<protein>
    <recommendedName>
        <fullName evidence="3">Endonuclease/exonuclease/phosphatase domain-containing protein</fullName>
    </recommendedName>
</protein>
<proteinExistence type="predicted"/>
<dbReference type="RefSeq" id="WP_113044524.1">
    <property type="nucleotide sequence ID" value="NZ_QMFZ01000001.1"/>
</dbReference>
<dbReference type="Proteomes" id="UP000252458">
    <property type="component" value="Unassembled WGS sequence"/>
</dbReference>
<dbReference type="EMBL" id="QMFZ01000001">
    <property type="protein sequence ID" value="RBB42915.1"/>
    <property type="molecule type" value="Genomic_DNA"/>
</dbReference>
<gene>
    <name evidence="1" type="ORF">DPV79_00955</name>
</gene>
<dbReference type="SUPFAM" id="SSF56219">
    <property type="entry name" value="DNase I-like"/>
    <property type="match status" value="1"/>
</dbReference>
<reference evidence="1 2" key="1">
    <citation type="submission" date="2018-06" db="EMBL/GenBank/DDBJ databases">
        <title>Draft genome sequence of Burkholderia reimsis strain BE51 isolated from a French agricultural soil.</title>
        <authorList>
            <person name="Esmaeel Q."/>
        </authorList>
    </citation>
    <scope>NUCLEOTIDE SEQUENCE [LARGE SCALE GENOMIC DNA]</scope>
    <source>
        <strain evidence="1 2">BE51</strain>
    </source>
</reference>
<comment type="caution">
    <text evidence="1">The sequence shown here is derived from an EMBL/GenBank/DDBJ whole genome shotgun (WGS) entry which is preliminary data.</text>
</comment>
<dbReference type="Gene3D" id="3.60.10.10">
    <property type="entry name" value="Endonuclease/exonuclease/phosphatase"/>
    <property type="match status" value="1"/>
</dbReference>
<evidence type="ECO:0000313" key="1">
    <source>
        <dbReference type="EMBL" id="RBB42915.1"/>
    </source>
</evidence>
<keyword evidence="2" id="KW-1185">Reference proteome</keyword>